<dbReference type="SUPFAM" id="SSF56219">
    <property type="entry name" value="DNase I-like"/>
    <property type="match status" value="1"/>
</dbReference>
<evidence type="ECO:0000259" key="1">
    <source>
        <dbReference type="Pfam" id="PF13240"/>
    </source>
</evidence>
<proteinExistence type="predicted"/>
<dbReference type="InterPro" id="IPR036691">
    <property type="entry name" value="Endo/exonu/phosph_ase_sf"/>
</dbReference>
<evidence type="ECO:0000313" key="2">
    <source>
        <dbReference type="EMBL" id="QFG74284.1"/>
    </source>
</evidence>
<organism evidence="2">
    <name type="scientific">Megaviridae environmental sample</name>
    <dbReference type="NCBI Taxonomy" id="1737588"/>
    <lineage>
        <taxon>Viruses</taxon>
        <taxon>Varidnaviria</taxon>
        <taxon>Bamfordvirae</taxon>
        <taxon>Nucleocytoviricota</taxon>
        <taxon>Megaviricetes</taxon>
        <taxon>Imitervirales</taxon>
        <taxon>Mimiviridae</taxon>
        <taxon>environmental samples</taxon>
    </lineage>
</organism>
<dbReference type="Gene3D" id="3.60.10.10">
    <property type="entry name" value="Endonuclease/exonuclease/phosphatase"/>
    <property type="match status" value="1"/>
</dbReference>
<name>A0A5J6VK69_9VIRU</name>
<protein>
    <recommendedName>
        <fullName evidence="1">Zinc-ribbon domain-containing protein</fullName>
    </recommendedName>
</protein>
<sequence length="379" mass="44663">MDYHYKYLKYKNKYFNLINNIKGGGLKCLNCGTELADNSKFCHICGTKVIKEIYTFDKIKVKQHNIGIKTINEKIFRDIEDDILVDYLMSPPKTHPHWNPTNIFLYKKKKPYRSLSHYFYLEPLIHDIYFLQEVSGDTQYMVRKDFNNISNSRNYIVYWNKTGHLNVAQDKENRNTISSYESINHGSTIIINTNKFNNYRVINLPSDKNSKHRTTGWIYCNDSSSNYWLLSVHGMIPVSQKNIDNQFHIFENILLRMTENPEDKFIIGGDFNLNIINEDECKKIIRNSDGANLWDTFIKKILEDNTCFIHTYVNSSNQQLSTNIDSSGNLYYVDFIITKNCKWNTKISIDKDLWEKPNDSKIPFVKDYDHRGLLHSFTL</sequence>
<feature type="domain" description="Zinc-ribbon" evidence="1">
    <location>
        <begin position="27"/>
        <end position="49"/>
    </location>
</feature>
<dbReference type="Pfam" id="PF13240">
    <property type="entry name" value="Zn_Ribbon_1"/>
    <property type="match status" value="1"/>
</dbReference>
<reference evidence="2" key="1">
    <citation type="journal article" date="2019" name="Philos. Trans. R. Soc. Lond., B, Biol. Sci.">
        <title>Targeted metagenomic recovery of four divergent viruses reveals shared and distinctive characteristics of giant viruses of marine eukaryotes.</title>
        <authorList>
            <person name="Needham D.M."/>
            <person name="Poirier C."/>
            <person name="Hehenberger E."/>
            <person name="Jimenez V."/>
            <person name="Swalwell J.E."/>
            <person name="Santoro A.E."/>
            <person name="Worden A.Z."/>
        </authorList>
    </citation>
    <scope>NUCLEOTIDE SEQUENCE</scope>
    <source>
        <strain evidence="2">MPacV-611</strain>
    </source>
</reference>
<dbReference type="InterPro" id="IPR026870">
    <property type="entry name" value="Zinc_ribbon_dom"/>
</dbReference>
<accession>A0A5J6VK69</accession>
<dbReference type="EMBL" id="MN448285">
    <property type="protein sequence ID" value="QFG74284.1"/>
    <property type="molecule type" value="Genomic_DNA"/>
</dbReference>